<gene>
    <name evidence="1" type="ORF">L2A60_14635</name>
</gene>
<dbReference type="PROSITE" id="PS51257">
    <property type="entry name" value="PROKAR_LIPOPROTEIN"/>
    <property type="match status" value="1"/>
</dbReference>
<proteinExistence type="predicted"/>
<evidence type="ECO:0000313" key="2">
    <source>
        <dbReference type="Proteomes" id="UP001521209"/>
    </source>
</evidence>
<organism evidence="1 2">
    <name type="scientific">Acidiphilium iwatense</name>
    <dbReference type="NCBI Taxonomy" id="768198"/>
    <lineage>
        <taxon>Bacteria</taxon>
        <taxon>Pseudomonadati</taxon>
        <taxon>Pseudomonadota</taxon>
        <taxon>Alphaproteobacteria</taxon>
        <taxon>Acetobacterales</taxon>
        <taxon>Acidocellaceae</taxon>
        <taxon>Acidiphilium</taxon>
    </lineage>
</organism>
<comment type="caution">
    <text evidence="1">The sequence shown here is derived from an EMBL/GenBank/DDBJ whole genome shotgun (WGS) entry which is preliminary data.</text>
</comment>
<dbReference type="RefSeq" id="WP_235705209.1">
    <property type="nucleotide sequence ID" value="NZ_JAKGBZ010000033.1"/>
</dbReference>
<name>A0ABS9E0J2_9PROT</name>
<dbReference type="EMBL" id="JAKGBZ010000033">
    <property type="protein sequence ID" value="MCF3947915.1"/>
    <property type="molecule type" value="Genomic_DNA"/>
</dbReference>
<evidence type="ECO:0008006" key="3">
    <source>
        <dbReference type="Google" id="ProtNLM"/>
    </source>
</evidence>
<accession>A0ABS9E0J2</accession>
<keyword evidence="2" id="KW-1185">Reference proteome</keyword>
<reference evidence="1 2" key="1">
    <citation type="submission" date="2022-01" db="EMBL/GenBank/DDBJ databases">
        <authorList>
            <person name="Won M."/>
            <person name="Kim S.-J."/>
            <person name="Kwon S.-W."/>
        </authorList>
    </citation>
    <scope>NUCLEOTIDE SEQUENCE [LARGE SCALE GENOMIC DNA]</scope>
    <source>
        <strain evidence="1 2">KCTC 23505</strain>
    </source>
</reference>
<evidence type="ECO:0000313" key="1">
    <source>
        <dbReference type="EMBL" id="MCF3947915.1"/>
    </source>
</evidence>
<sequence length="192" mass="19848">MRRLMIVPLLSLALAGCGLETPSPSTGYLPADTFGNRIIGEDPAIAATDAATDAFAHPGAMQGRPAKMALAVASLDAMAGQFATGGRWLGMNSLAKQQMLAARGRVRRILGIAPGTPSQTVIDAMVGAAHQLRHGNRPGALEALASPGFTFPPAHTLAVLAHFPPVPLANQATMFASRYLFPGGSGLPPFSR</sequence>
<dbReference type="Proteomes" id="UP001521209">
    <property type="component" value="Unassembled WGS sequence"/>
</dbReference>
<protein>
    <recommendedName>
        <fullName evidence="3">Lipoprotein</fullName>
    </recommendedName>
</protein>